<dbReference type="EMBL" id="KQ434924">
    <property type="protein sequence ID" value="KZC11675.1"/>
    <property type="molecule type" value="Genomic_DNA"/>
</dbReference>
<protein>
    <submittedName>
        <fullName evidence="1">Uncharacterized protein</fullName>
    </submittedName>
</protein>
<name>A0A154PII8_DUFNO</name>
<keyword evidence="2" id="KW-1185">Reference proteome</keyword>
<evidence type="ECO:0000313" key="2">
    <source>
        <dbReference type="Proteomes" id="UP000076502"/>
    </source>
</evidence>
<proteinExistence type="predicted"/>
<reference evidence="1 2" key="1">
    <citation type="submission" date="2015-07" db="EMBL/GenBank/DDBJ databases">
        <title>The genome of Dufourea novaeangliae.</title>
        <authorList>
            <person name="Pan H."/>
            <person name="Kapheim K."/>
        </authorList>
    </citation>
    <scope>NUCLEOTIDE SEQUENCE [LARGE SCALE GENOMIC DNA]</scope>
    <source>
        <strain evidence="1">0120121106</strain>
        <tissue evidence="1">Whole body</tissue>
    </source>
</reference>
<gene>
    <name evidence="1" type="ORF">WN55_02957</name>
</gene>
<dbReference type="AlphaFoldDB" id="A0A154PII8"/>
<dbReference type="Proteomes" id="UP000076502">
    <property type="component" value="Unassembled WGS sequence"/>
</dbReference>
<accession>A0A154PII8</accession>
<organism evidence="1 2">
    <name type="scientific">Dufourea novaeangliae</name>
    <name type="common">Sweat bee</name>
    <dbReference type="NCBI Taxonomy" id="178035"/>
    <lineage>
        <taxon>Eukaryota</taxon>
        <taxon>Metazoa</taxon>
        <taxon>Ecdysozoa</taxon>
        <taxon>Arthropoda</taxon>
        <taxon>Hexapoda</taxon>
        <taxon>Insecta</taxon>
        <taxon>Pterygota</taxon>
        <taxon>Neoptera</taxon>
        <taxon>Endopterygota</taxon>
        <taxon>Hymenoptera</taxon>
        <taxon>Apocrita</taxon>
        <taxon>Aculeata</taxon>
        <taxon>Apoidea</taxon>
        <taxon>Anthophila</taxon>
        <taxon>Halictidae</taxon>
        <taxon>Rophitinae</taxon>
        <taxon>Dufourea</taxon>
    </lineage>
</organism>
<evidence type="ECO:0000313" key="1">
    <source>
        <dbReference type="EMBL" id="KZC11675.1"/>
    </source>
</evidence>
<sequence length="120" mass="13652">MCIAVESTVQTRVARTLPFDLSPSRWAGMFRTLWSGGGLWEWPRNSIQGLLRLVATPDTRKKMTFEFRPDDGPRASHDYQRRYGHRGQWLIDLLGSGFHPDAIFRQPVPAAILVPPPLPL</sequence>